<dbReference type="Proteomes" id="UP000801492">
    <property type="component" value="Unassembled WGS sequence"/>
</dbReference>
<proteinExistence type="predicted"/>
<sequence length="311" mass="36605">MMFHFLNHSKNLEEQTTTYLVAGRTYKPVDSVYAVIENYSKNINVQVPSELPTIIRNARRCPKPYETIQIYYPHILDWKSFSAPRKLQYIDSLEIKMNEVTGFQPVNKSTYSQPMEVDTNRTKNSKPFQQNFNQRLHYVSKEKQENRDENKFKEHVYEDTKEYGIEELNPEQFDEEESSVISKKLPGISQSEKLQTWYTLDFHPKYYRLIGMDLLQGATAIIDIPKRKLITKNTTIAFEVSNPYRTGIPPGELKIVRIRVSKEEGTAMPFGQEITEEVYFQSLLITCYKNEAYTLNQLTEPKTSRHHYMQR</sequence>
<keyword evidence="2" id="KW-1185">Reference proteome</keyword>
<protein>
    <submittedName>
        <fullName evidence="1">Uncharacterized protein</fullName>
    </submittedName>
</protein>
<dbReference type="OrthoDB" id="7462948at2759"/>
<evidence type="ECO:0000313" key="2">
    <source>
        <dbReference type="Proteomes" id="UP000801492"/>
    </source>
</evidence>
<organism evidence="1 2">
    <name type="scientific">Ignelater luminosus</name>
    <name type="common">Cucubano</name>
    <name type="synonym">Pyrophorus luminosus</name>
    <dbReference type="NCBI Taxonomy" id="2038154"/>
    <lineage>
        <taxon>Eukaryota</taxon>
        <taxon>Metazoa</taxon>
        <taxon>Ecdysozoa</taxon>
        <taxon>Arthropoda</taxon>
        <taxon>Hexapoda</taxon>
        <taxon>Insecta</taxon>
        <taxon>Pterygota</taxon>
        <taxon>Neoptera</taxon>
        <taxon>Endopterygota</taxon>
        <taxon>Coleoptera</taxon>
        <taxon>Polyphaga</taxon>
        <taxon>Elateriformia</taxon>
        <taxon>Elateroidea</taxon>
        <taxon>Elateridae</taxon>
        <taxon>Agrypninae</taxon>
        <taxon>Pyrophorini</taxon>
        <taxon>Ignelater</taxon>
    </lineage>
</organism>
<reference evidence="1" key="1">
    <citation type="submission" date="2019-08" db="EMBL/GenBank/DDBJ databases">
        <title>The genome of the North American firefly Photinus pyralis.</title>
        <authorList>
            <consortium name="Photinus pyralis genome working group"/>
            <person name="Fallon T.R."/>
            <person name="Sander Lower S.E."/>
            <person name="Weng J.-K."/>
        </authorList>
    </citation>
    <scope>NUCLEOTIDE SEQUENCE</scope>
    <source>
        <strain evidence="1">TRF0915ILg1</strain>
        <tissue evidence="1">Whole body</tissue>
    </source>
</reference>
<accession>A0A8K0CY54</accession>
<dbReference type="EMBL" id="VTPC01008687">
    <property type="protein sequence ID" value="KAF2892537.1"/>
    <property type="molecule type" value="Genomic_DNA"/>
</dbReference>
<evidence type="ECO:0000313" key="1">
    <source>
        <dbReference type="EMBL" id="KAF2892537.1"/>
    </source>
</evidence>
<feature type="non-terminal residue" evidence="1">
    <location>
        <position position="1"/>
    </location>
</feature>
<name>A0A8K0CY54_IGNLU</name>
<dbReference type="AlphaFoldDB" id="A0A8K0CY54"/>
<gene>
    <name evidence="1" type="ORF">ILUMI_13636</name>
</gene>
<comment type="caution">
    <text evidence="1">The sequence shown here is derived from an EMBL/GenBank/DDBJ whole genome shotgun (WGS) entry which is preliminary data.</text>
</comment>